<keyword evidence="7" id="KW-0614">Plasmid</keyword>
<dbReference type="PRINTS" id="PR00039">
    <property type="entry name" value="HTHLYSR"/>
</dbReference>
<dbReference type="PROSITE" id="PS50931">
    <property type="entry name" value="HTH_LYSR"/>
    <property type="match status" value="1"/>
</dbReference>
<dbReference type="InterPro" id="IPR050950">
    <property type="entry name" value="HTH-type_LysR_regulators"/>
</dbReference>
<dbReference type="Gene3D" id="1.10.10.10">
    <property type="entry name" value="Winged helix-like DNA-binding domain superfamily/Winged helix DNA-binding domain"/>
    <property type="match status" value="1"/>
</dbReference>
<dbReference type="EMBL" id="CP019063">
    <property type="protein sequence ID" value="AVF37748.1"/>
    <property type="molecule type" value="Genomic_DNA"/>
</dbReference>
<dbReference type="PANTHER" id="PTHR30419">
    <property type="entry name" value="HTH-TYPE TRANSCRIPTIONAL REGULATOR YBHD"/>
    <property type="match status" value="1"/>
</dbReference>
<dbReference type="GO" id="GO:0005829">
    <property type="term" value="C:cytosol"/>
    <property type="evidence" value="ECO:0007669"/>
    <property type="project" value="TreeGrafter"/>
</dbReference>
<name>A0A2L1UY30_9GAMM</name>
<dbReference type="InterPro" id="IPR000847">
    <property type="entry name" value="LysR_HTH_N"/>
</dbReference>
<dbReference type="Pfam" id="PF00126">
    <property type="entry name" value="HTH_1"/>
    <property type="match status" value="1"/>
</dbReference>
<accession>A0A2L1UY30</accession>
<evidence type="ECO:0000256" key="2">
    <source>
        <dbReference type="ARBA" id="ARBA00022491"/>
    </source>
</evidence>
<dbReference type="SUPFAM" id="SSF53850">
    <property type="entry name" value="Periplasmic binding protein-like II"/>
    <property type="match status" value="1"/>
</dbReference>
<protein>
    <submittedName>
        <fullName evidence="7">LysR family transcriptional regulator</fullName>
    </submittedName>
</protein>
<evidence type="ECO:0000259" key="6">
    <source>
        <dbReference type="PROSITE" id="PS50931"/>
    </source>
</evidence>
<dbReference type="InterPro" id="IPR036390">
    <property type="entry name" value="WH_DNA-bd_sf"/>
</dbReference>
<keyword evidence="3" id="KW-0805">Transcription regulation</keyword>
<reference evidence="8" key="1">
    <citation type="submission" date="2017-01" db="EMBL/GenBank/DDBJ databases">
        <title>Genome sequence of Rouxiella sp. ERMR1:05.</title>
        <authorList>
            <person name="Kumar R."/>
            <person name="Singh D."/>
            <person name="Kumar S."/>
        </authorList>
    </citation>
    <scope>NUCLEOTIDE SEQUENCE [LARGE SCALE GENOMIC DNA]</scope>
    <source>
        <strain evidence="8">ERMR1:05</strain>
        <plasmid evidence="8">unnamed1</plasmid>
    </source>
</reference>
<organism evidence="7 8">
    <name type="scientific">Rahnella sikkimica</name>
    <dbReference type="NCBI Taxonomy" id="1805933"/>
    <lineage>
        <taxon>Bacteria</taxon>
        <taxon>Pseudomonadati</taxon>
        <taxon>Pseudomonadota</taxon>
        <taxon>Gammaproteobacteria</taxon>
        <taxon>Enterobacterales</taxon>
        <taxon>Yersiniaceae</taxon>
        <taxon>Rahnella</taxon>
    </lineage>
</organism>
<evidence type="ECO:0000256" key="4">
    <source>
        <dbReference type="ARBA" id="ARBA00023125"/>
    </source>
</evidence>
<dbReference type="GO" id="GO:0003677">
    <property type="term" value="F:DNA binding"/>
    <property type="evidence" value="ECO:0007669"/>
    <property type="project" value="UniProtKB-KW"/>
</dbReference>
<keyword evidence="8" id="KW-1185">Reference proteome</keyword>
<dbReference type="FunFam" id="1.10.10.10:FF:000001">
    <property type="entry name" value="LysR family transcriptional regulator"/>
    <property type="match status" value="1"/>
</dbReference>
<dbReference type="Proteomes" id="UP000239197">
    <property type="component" value="Plasmid unnamed1"/>
</dbReference>
<feature type="domain" description="HTH lysR-type" evidence="6">
    <location>
        <begin position="1"/>
        <end position="58"/>
    </location>
</feature>
<sequence>MDLKRMRYFCTIAEQGSISKAAKVLNIAQPPLGKRLHELEEEIGSPLFIRTTKQMVLTEAGRFLYRKSSEILSQVNSVTRQAVDIASQKKRTVRIGVSYLYLRYFNTVFLELYRKNPDWDPNLLVSESTHLEELVMNKALDMAMIQTPGDIRSFYVREFEPIKLVAVVSTELAENLPDRTLTFADLSGFPLVMLHRMGGEGTYEVLLNRLYEEVKDVNVIMKVSEPRLVIEMFRDGLAGAALMPESEVGESKHFRAFKIEQKEKLFRPAIITLQSEKDSFLPGE</sequence>
<dbReference type="Gene3D" id="3.40.190.290">
    <property type="match status" value="1"/>
</dbReference>
<dbReference type="SUPFAM" id="SSF46785">
    <property type="entry name" value="Winged helix' DNA-binding domain"/>
    <property type="match status" value="1"/>
</dbReference>
<evidence type="ECO:0000313" key="7">
    <source>
        <dbReference type="EMBL" id="AVF37748.1"/>
    </source>
</evidence>
<comment type="similarity">
    <text evidence="1">Belongs to the LysR transcriptional regulatory family.</text>
</comment>
<dbReference type="PANTHER" id="PTHR30419:SF28">
    <property type="entry name" value="HTH-TYPE TRANSCRIPTIONAL REGULATOR BSDA"/>
    <property type="match status" value="1"/>
</dbReference>
<geneLocation type="plasmid" evidence="7 8">
    <name>unnamed1</name>
</geneLocation>
<dbReference type="Pfam" id="PF03466">
    <property type="entry name" value="LysR_substrate"/>
    <property type="match status" value="1"/>
</dbReference>
<dbReference type="CDD" id="cd05466">
    <property type="entry name" value="PBP2_LTTR_substrate"/>
    <property type="match status" value="1"/>
</dbReference>
<dbReference type="OrthoDB" id="646694at2"/>
<proteinExistence type="inferred from homology"/>
<dbReference type="InterPro" id="IPR005119">
    <property type="entry name" value="LysR_subst-bd"/>
</dbReference>
<keyword evidence="2" id="KW-0678">Repressor</keyword>
<evidence type="ECO:0000256" key="3">
    <source>
        <dbReference type="ARBA" id="ARBA00023015"/>
    </source>
</evidence>
<dbReference type="AlphaFoldDB" id="A0A2L1UY30"/>
<keyword evidence="5" id="KW-0804">Transcription</keyword>
<evidence type="ECO:0000313" key="8">
    <source>
        <dbReference type="Proteomes" id="UP000239197"/>
    </source>
</evidence>
<dbReference type="GO" id="GO:0003700">
    <property type="term" value="F:DNA-binding transcription factor activity"/>
    <property type="evidence" value="ECO:0007669"/>
    <property type="project" value="InterPro"/>
</dbReference>
<gene>
    <name evidence="7" type="ORF">BV494_22875</name>
</gene>
<dbReference type="InterPro" id="IPR036388">
    <property type="entry name" value="WH-like_DNA-bd_sf"/>
</dbReference>
<dbReference type="KEGG" id="rox:BV494_22875"/>
<evidence type="ECO:0000256" key="1">
    <source>
        <dbReference type="ARBA" id="ARBA00009437"/>
    </source>
</evidence>
<keyword evidence="4" id="KW-0238">DNA-binding</keyword>
<evidence type="ECO:0000256" key="5">
    <source>
        <dbReference type="ARBA" id="ARBA00023163"/>
    </source>
</evidence>